<evidence type="ECO:0000313" key="3">
    <source>
        <dbReference type="Proteomes" id="UP000036756"/>
    </source>
</evidence>
<comment type="similarity">
    <text evidence="1">Belongs to the TolB family.</text>
</comment>
<dbReference type="PANTHER" id="PTHR36842:SF1">
    <property type="entry name" value="PROTEIN TOLB"/>
    <property type="match status" value="1"/>
</dbReference>
<dbReference type="PANTHER" id="PTHR36842">
    <property type="entry name" value="PROTEIN TOLB HOMOLOG"/>
    <property type="match status" value="1"/>
</dbReference>
<name>A0A0J8DEA2_CLOCY</name>
<proteinExistence type="inferred from homology"/>
<organism evidence="2 3">
    <name type="scientific">Clostridium cylindrosporum DSM 605</name>
    <dbReference type="NCBI Taxonomy" id="1121307"/>
    <lineage>
        <taxon>Bacteria</taxon>
        <taxon>Bacillati</taxon>
        <taxon>Bacillota</taxon>
        <taxon>Clostridia</taxon>
        <taxon>Eubacteriales</taxon>
        <taxon>Clostridiaceae</taxon>
        <taxon>Clostridium</taxon>
    </lineage>
</organism>
<dbReference type="InterPro" id="IPR011659">
    <property type="entry name" value="WD40"/>
</dbReference>
<dbReference type="EMBL" id="LFVU01000007">
    <property type="protein sequence ID" value="KMT22518.1"/>
    <property type="molecule type" value="Genomic_DNA"/>
</dbReference>
<dbReference type="Pfam" id="PF07676">
    <property type="entry name" value="PD40"/>
    <property type="match status" value="1"/>
</dbReference>
<keyword evidence="3" id="KW-1185">Reference proteome</keyword>
<sequence length="454" mass="50611">MIKIREISRKILNRLSLVFILLLIIISGATSNALGGIKERNSPNDIAVVVKEDGLWKVNLSKLGEDINLDKKGVFKSPRISPEGKVVAYTKDGSLYIVSIDSPKGDKQPIKISDKIVSYSWADKDNLVYSTEKGGLSGFNLKSKKSSIYINSENRYEGIEGDRLGTIYSELYRYYTKDGQEYIEHKGVISYDLSKGEQRVVVPSKPISEDDLGLTPRVAGISKDGAYVYIWRRVHSASINSDGVPLGVYEVKSNNFKTFDDKGVFALSYSDNLTINPLDGSIAVLNNGGLRNMNINKTLVKLNARDQSFTPILPDEMIASNQPYGPTTKGMVTMTPSFSPDGKKIIFAASNTNEDASKWLKEPHNIYSVDIDTKKVEKLTKGDNFDFYPIYISKGRSIVFARLTGKDEISLYKLQDNKEESIVGNISLRDENGYSSSYYGHYNLENVLDIYVSN</sequence>
<dbReference type="STRING" id="1121307.CLCY_10c00630"/>
<dbReference type="InterPro" id="IPR011042">
    <property type="entry name" value="6-blade_b-propeller_TolB-like"/>
</dbReference>
<comment type="caution">
    <text evidence="2">The sequence shown here is derived from an EMBL/GenBank/DDBJ whole genome shotgun (WGS) entry which is preliminary data.</text>
</comment>
<dbReference type="Proteomes" id="UP000036756">
    <property type="component" value="Unassembled WGS sequence"/>
</dbReference>
<dbReference type="PATRIC" id="fig|1121307.3.peg.67"/>
<gene>
    <name evidence="2" type="ORF">CLCY_10c00630</name>
</gene>
<evidence type="ECO:0000313" key="2">
    <source>
        <dbReference type="EMBL" id="KMT22518.1"/>
    </source>
</evidence>
<dbReference type="Gene3D" id="2.120.10.30">
    <property type="entry name" value="TolB, C-terminal domain"/>
    <property type="match status" value="1"/>
</dbReference>
<dbReference type="RefSeq" id="WP_048569932.1">
    <property type="nucleotide sequence ID" value="NZ_LFVU01000007.1"/>
</dbReference>
<dbReference type="AlphaFoldDB" id="A0A0J8DEA2"/>
<reference evidence="2 3" key="1">
    <citation type="submission" date="2015-06" db="EMBL/GenBank/DDBJ databases">
        <title>Draft genome sequence of the purine-degrading Clostridium cylindrosporum HC-1 (DSM 605).</title>
        <authorList>
            <person name="Poehlein A."/>
            <person name="Schiel-Bengelsdorf B."/>
            <person name="Bengelsdorf F."/>
            <person name="Daniel R."/>
            <person name="Duerre P."/>
        </authorList>
    </citation>
    <scope>NUCLEOTIDE SEQUENCE [LARGE SCALE GENOMIC DNA]</scope>
    <source>
        <strain evidence="2 3">DSM 605</strain>
    </source>
</reference>
<dbReference type="SUPFAM" id="SSF82171">
    <property type="entry name" value="DPP6 N-terminal domain-like"/>
    <property type="match status" value="1"/>
</dbReference>
<protein>
    <submittedName>
        <fullName evidence="2">Peptidase M56, BlaR1</fullName>
    </submittedName>
</protein>
<evidence type="ECO:0000256" key="1">
    <source>
        <dbReference type="ARBA" id="ARBA00009820"/>
    </source>
</evidence>
<accession>A0A0J8DEA2</accession>